<organism evidence="1">
    <name type="scientific">marine metagenome</name>
    <dbReference type="NCBI Taxonomy" id="408172"/>
    <lineage>
        <taxon>unclassified sequences</taxon>
        <taxon>metagenomes</taxon>
        <taxon>ecological metagenomes</taxon>
    </lineage>
</organism>
<accession>A0A382FHQ5</accession>
<reference evidence="1" key="1">
    <citation type="submission" date="2018-05" db="EMBL/GenBank/DDBJ databases">
        <authorList>
            <person name="Lanie J.A."/>
            <person name="Ng W.-L."/>
            <person name="Kazmierczak K.M."/>
            <person name="Andrzejewski T.M."/>
            <person name="Davidsen T.M."/>
            <person name="Wayne K.J."/>
            <person name="Tettelin H."/>
            <person name="Glass J.I."/>
            <person name="Rusch D."/>
            <person name="Podicherti R."/>
            <person name="Tsui H.-C.T."/>
            <person name="Winkler M.E."/>
        </authorList>
    </citation>
    <scope>NUCLEOTIDE SEQUENCE</scope>
</reference>
<evidence type="ECO:0000313" key="1">
    <source>
        <dbReference type="EMBL" id="SVB61667.1"/>
    </source>
</evidence>
<dbReference type="AlphaFoldDB" id="A0A382FHQ5"/>
<proteinExistence type="predicted"/>
<protein>
    <recommendedName>
        <fullName evidence="2">Uracil-DNA glycosylase-like domain-containing protein</fullName>
    </recommendedName>
</protein>
<name>A0A382FHQ5_9ZZZZ</name>
<sequence length="196" mass="23848">MEEKERNFYKDFEDQVRFERYYPSQIDYLFIGESIPRVKYPITPKTELYNFYIPDTEYSPFIQTFYDVFKMENVLGDKKFNSYGHGKFLDYFKSNNNFLYDLCPIPVNHLKNNEEQKTRREICKFYEDKLIDFLKYEEPMYIFCCLDSINDIVQRAIIKSEISPKIYKCSKFPKDQKYTAIFKEDLSNFLIDCNKK</sequence>
<gene>
    <name evidence="1" type="ORF">METZ01_LOCUS214521</name>
</gene>
<dbReference type="EMBL" id="UINC01049642">
    <property type="protein sequence ID" value="SVB61667.1"/>
    <property type="molecule type" value="Genomic_DNA"/>
</dbReference>
<evidence type="ECO:0008006" key="2">
    <source>
        <dbReference type="Google" id="ProtNLM"/>
    </source>
</evidence>